<sequence length="46" mass="5259">MWTLLIILFILWLLGFSFEIAGNLIHLLLVIALVVLIIRLVTGRKV</sequence>
<keyword evidence="1" id="KW-0812">Transmembrane</keyword>
<feature type="transmembrane region" description="Helical" evidence="1">
    <location>
        <begin position="27"/>
        <end position="42"/>
    </location>
</feature>
<gene>
    <name evidence="2" type="ORF">ACFFH4_01610</name>
</gene>
<protein>
    <submittedName>
        <fullName evidence="2">Lmo0937 family membrane protein</fullName>
    </submittedName>
</protein>
<evidence type="ECO:0000256" key="1">
    <source>
        <dbReference type="SAM" id="Phobius"/>
    </source>
</evidence>
<dbReference type="EMBL" id="JBHLTR010000003">
    <property type="protein sequence ID" value="MFC0557749.1"/>
    <property type="molecule type" value="Genomic_DNA"/>
</dbReference>
<dbReference type="RefSeq" id="WP_273843130.1">
    <property type="nucleotide sequence ID" value="NZ_JAQQWT010000006.1"/>
</dbReference>
<evidence type="ECO:0000313" key="3">
    <source>
        <dbReference type="Proteomes" id="UP001589833"/>
    </source>
</evidence>
<name>A0ABV6NBB7_9BACI</name>
<keyword evidence="1" id="KW-1133">Transmembrane helix</keyword>
<reference evidence="2 3" key="1">
    <citation type="submission" date="2024-09" db="EMBL/GenBank/DDBJ databases">
        <authorList>
            <person name="Sun Q."/>
            <person name="Mori K."/>
        </authorList>
    </citation>
    <scope>NUCLEOTIDE SEQUENCE [LARGE SCALE GENOMIC DNA]</scope>
    <source>
        <strain evidence="2 3">NCAIM B.02301</strain>
    </source>
</reference>
<dbReference type="NCBIfam" id="NF033488">
    <property type="entry name" value="lmo0937_fam_TM"/>
    <property type="match status" value="1"/>
</dbReference>
<dbReference type="InterPro" id="IPR043727">
    <property type="entry name" value="Lmo0937-like"/>
</dbReference>
<comment type="caution">
    <text evidence="2">The sequence shown here is derived from an EMBL/GenBank/DDBJ whole genome shotgun (WGS) entry which is preliminary data.</text>
</comment>
<keyword evidence="1" id="KW-0472">Membrane</keyword>
<proteinExistence type="predicted"/>
<accession>A0ABV6NBB7</accession>
<dbReference type="Proteomes" id="UP001589833">
    <property type="component" value="Unassembled WGS sequence"/>
</dbReference>
<dbReference type="Pfam" id="PF18919">
    <property type="entry name" value="DUF5670"/>
    <property type="match status" value="1"/>
</dbReference>
<organism evidence="2 3">
    <name type="scientific">Halalkalibacter alkalisediminis</name>
    <dbReference type="NCBI Taxonomy" id="935616"/>
    <lineage>
        <taxon>Bacteria</taxon>
        <taxon>Bacillati</taxon>
        <taxon>Bacillota</taxon>
        <taxon>Bacilli</taxon>
        <taxon>Bacillales</taxon>
        <taxon>Bacillaceae</taxon>
        <taxon>Halalkalibacter</taxon>
    </lineage>
</organism>
<evidence type="ECO:0000313" key="2">
    <source>
        <dbReference type="EMBL" id="MFC0557749.1"/>
    </source>
</evidence>
<keyword evidence="3" id="KW-1185">Reference proteome</keyword>